<dbReference type="RefSeq" id="WP_378751208.1">
    <property type="nucleotide sequence ID" value="NZ_JBHSSV010000004.1"/>
</dbReference>
<evidence type="ECO:0000313" key="3">
    <source>
        <dbReference type="Proteomes" id="UP001597042"/>
    </source>
</evidence>
<dbReference type="EC" id="3.4.21.-" evidence="2"/>
<evidence type="ECO:0000256" key="1">
    <source>
        <dbReference type="SAM" id="SignalP"/>
    </source>
</evidence>
<dbReference type="Proteomes" id="UP001597042">
    <property type="component" value="Unassembled WGS sequence"/>
</dbReference>
<keyword evidence="1" id="KW-0732">Signal</keyword>
<evidence type="ECO:0000313" key="2">
    <source>
        <dbReference type="EMBL" id="MFD0780654.1"/>
    </source>
</evidence>
<keyword evidence="3" id="KW-1185">Reference proteome</keyword>
<comment type="caution">
    <text evidence="2">The sequence shown here is derived from an EMBL/GenBank/DDBJ whole genome shotgun (WGS) entry which is preliminary data.</text>
</comment>
<dbReference type="PROSITE" id="PS51257">
    <property type="entry name" value="PROKAR_LIPOPROTEIN"/>
    <property type="match status" value="1"/>
</dbReference>
<organism evidence="2 3">
    <name type="scientific">Microbacterium koreense</name>
    <dbReference type="NCBI Taxonomy" id="323761"/>
    <lineage>
        <taxon>Bacteria</taxon>
        <taxon>Bacillati</taxon>
        <taxon>Actinomycetota</taxon>
        <taxon>Actinomycetes</taxon>
        <taxon>Micrococcales</taxon>
        <taxon>Microbacteriaceae</taxon>
        <taxon>Microbacterium</taxon>
    </lineage>
</organism>
<dbReference type="InterPro" id="IPR009003">
    <property type="entry name" value="Peptidase_S1_PA"/>
</dbReference>
<accession>A0ABW2ZPV9</accession>
<dbReference type="Pfam" id="PF13365">
    <property type="entry name" value="Trypsin_2"/>
    <property type="match status" value="1"/>
</dbReference>
<reference evidence="3" key="1">
    <citation type="journal article" date="2019" name="Int. J. Syst. Evol. Microbiol.">
        <title>The Global Catalogue of Microorganisms (GCM) 10K type strain sequencing project: providing services to taxonomists for standard genome sequencing and annotation.</title>
        <authorList>
            <consortium name="The Broad Institute Genomics Platform"/>
            <consortium name="The Broad Institute Genome Sequencing Center for Infectious Disease"/>
            <person name="Wu L."/>
            <person name="Ma J."/>
        </authorList>
    </citation>
    <scope>NUCLEOTIDE SEQUENCE [LARGE SCALE GENOMIC DNA]</scope>
    <source>
        <strain evidence="3">CCUG 50754</strain>
    </source>
</reference>
<feature type="signal peptide" evidence="1">
    <location>
        <begin position="1"/>
        <end position="28"/>
    </location>
</feature>
<name>A0ABW2ZPV9_9MICO</name>
<gene>
    <name evidence="2" type="ORF">ACFQZV_04990</name>
</gene>
<dbReference type="EMBL" id="JBHTIM010000001">
    <property type="protein sequence ID" value="MFD0780654.1"/>
    <property type="molecule type" value="Genomic_DNA"/>
</dbReference>
<sequence length="491" mass="50852">MRRKIGMGALVVAAALLAGCTGAPQPQATTELPQVAGPVTRDELADYGGVAVTDFGSQCTASLIETDVDEAPAYVLTNGHCVGLDGAPSNIAMVDEEAYGEATFFQTADEGERLTVPAARVEYATMRATDVAIVRLDATLAELRDAGAVPLAIAASGPAEGADVVNIAAPTQGLSEEDWVLRRGECTVGAPGDVIEFRWLWLDTQPNDCPGVRGGSSGSPLIVGDEIVSLINTTNTGVPVERGDTCYLGKPCEIDGDAAVFVPETSYGVPVAGIGECFVDGIFTMGGRCALVVPALGDSDGGGIYGPDGTDGGGWEAELRLRSDTDVEVAVVTNVPLGDAARCTDAAAYADAPRYTVAGLAEEPVTVTVDDLPVENGFVLACATVPGEEDGAVRFVFAIDAVPPTAGPQLSVESLGDDEVMVDPLFDIPDIADIHVLFGAPDATDCADRDAYRPYVRQAFFIPTEELPVRFCAVGFDMAGNESPVTDQIIG</sequence>
<protein>
    <submittedName>
        <fullName evidence="2">Trypsin-like serine peptidase</fullName>
        <ecNumber evidence="2">3.4.21.-</ecNumber>
    </submittedName>
</protein>
<proteinExistence type="predicted"/>
<keyword evidence="2" id="KW-0378">Hydrolase</keyword>
<dbReference type="GO" id="GO:0016787">
    <property type="term" value="F:hydrolase activity"/>
    <property type="evidence" value="ECO:0007669"/>
    <property type="project" value="UniProtKB-KW"/>
</dbReference>
<feature type="chain" id="PRO_5046714804" evidence="1">
    <location>
        <begin position="29"/>
        <end position="491"/>
    </location>
</feature>
<dbReference type="SUPFAM" id="SSF50494">
    <property type="entry name" value="Trypsin-like serine proteases"/>
    <property type="match status" value="1"/>
</dbReference>